<proteinExistence type="predicted"/>
<keyword evidence="2" id="KW-1185">Reference proteome</keyword>
<dbReference type="AlphaFoldDB" id="A0A139H5Q3"/>
<protein>
    <submittedName>
        <fullName evidence="1">Uncharacterized protein</fullName>
    </submittedName>
</protein>
<sequence length="114" mass="13000">MPHASYGPTEKMSKIPNQVAYQKQNGSAAFRHVEGKVENADQKQHSNAAARHVDGNDIASSDIQRIYDSLRAEFAWDKETVEQRTKRIEARERAKAKWDALVRGIEKLNNERPL</sequence>
<reference evidence="1 2" key="1">
    <citation type="submission" date="2015-07" db="EMBL/GenBank/DDBJ databases">
        <title>Comparative genomics of the Sigatoka disease complex on banana suggests a link between parallel evolutionary changes in Pseudocercospora fijiensis and Pseudocercospora eumusae and increased virulence on the banana host.</title>
        <authorList>
            <person name="Chang T.-C."/>
            <person name="Salvucci A."/>
            <person name="Crous P.W."/>
            <person name="Stergiopoulos I."/>
        </authorList>
    </citation>
    <scope>NUCLEOTIDE SEQUENCE [LARGE SCALE GENOMIC DNA]</scope>
    <source>
        <strain evidence="1 2">CBS 114824</strain>
    </source>
</reference>
<evidence type="ECO:0000313" key="1">
    <source>
        <dbReference type="EMBL" id="KXS97699.1"/>
    </source>
</evidence>
<dbReference type="Proteomes" id="UP000070133">
    <property type="component" value="Unassembled WGS sequence"/>
</dbReference>
<name>A0A139H5Q3_9PEZI</name>
<dbReference type="EMBL" id="LFZN01000136">
    <property type="protein sequence ID" value="KXS97699.1"/>
    <property type="molecule type" value="Genomic_DNA"/>
</dbReference>
<gene>
    <name evidence="1" type="ORF">AC578_1494</name>
</gene>
<organism evidence="1 2">
    <name type="scientific">Pseudocercospora eumusae</name>
    <dbReference type="NCBI Taxonomy" id="321146"/>
    <lineage>
        <taxon>Eukaryota</taxon>
        <taxon>Fungi</taxon>
        <taxon>Dikarya</taxon>
        <taxon>Ascomycota</taxon>
        <taxon>Pezizomycotina</taxon>
        <taxon>Dothideomycetes</taxon>
        <taxon>Dothideomycetidae</taxon>
        <taxon>Mycosphaerellales</taxon>
        <taxon>Mycosphaerellaceae</taxon>
        <taxon>Pseudocercospora</taxon>
    </lineage>
</organism>
<comment type="caution">
    <text evidence="1">The sequence shown here is derived from an EMBL/GenBank/DDBJ whole genome shotgun (WGS) entry which is preliminary data.</text>
</comment>
<evidence type="ECO:0000313" key="2">
    <source>
        <dbReference type="Proteomes" id="UP000070133"/>
    </source>
</evidence>
<accession>A0A139H5Q3</accession>